<keyword evidence="6 9" id="KW-0012">Acyltransferase</keyword>
<dbReference type="RefSeq" id="WP_065835090.1">
    <property type="nucleotide sequence ID" value="NZ_LGSI01000060.1"/>
</dbReference>
<dbReference type="InterPro" id="IPR000182">
    <property type="entry name" value="GNAT_dom"/>
</dbReference>
<evidence type="ECO:0000256" key="9">
    <source>
        <dbReference type="PIRNR" id="PIRNR000452"/>
    </source>
</evidence>
<dbReference type="SUPFAM" id="SSF55729">
    <property type="entry name" value="Acyl-CoA N-acyltransferases (Nat)"/>
    <property type="match status" value="1"/>
</dbReference>
<proteinExistence type="predicted"/>
<dbReference type="Proteomes" id="UP000093104">
    <property type="component" value="Unassembled WGS sequence"/>
</dbReference>
<dbReference type="Pfam" id="PF00583">
    <property type="entry name" value="Acetyltransf_1"/>
    <property type="match status" value="1"/>
</dbReference>
<dbReference type="GO" id="GO:0046677">
    <property type="term" value="P:response to antibiotic"/>
    <property type="evidence" value="ECO:0007669"/>
    <property type="project" value="UniProtKB-KW"/>
</dbReference>
<dbReference type="OrthoDB" id="118633at2"/>
<evidence type="ECO:0000256" key="7">
    <source>
        <dbReference type="ARBA" id="ARBA00029660"/>
    </source>
</evidence>
<dbReference type="CDD" id="cd04301">
    <property type="entry name" value="NAT_SF"/>
    <property type="match status" value="1"/>
</dbReference>
<evidence type="ECO:0000256" key="1">
    <source>
        <dbReference type="ARBA" id="ARBA00011738"/>
    </source>
</evidence>
<dbReference type="AlphaFoldDB" id="A0A1C7YZF2"/>
<gene>
    <name evidence="11" type="ORF">AFK24_21170</name>
</gene>
<protein>
    <recommendedName>
        <fullName evidence="3 9">Aminoglycoside N(6')-acetyltransferase type 1</fullName>
        <ecNumber evidence="2 9">2.3.1.82</ecNumber>
    </recommendedName>
    <alternativeName>
        <fullName evidence="7 9">Aminoglycoside resistance protein</fullName>
    </alternativeName>
</protein>
<dbReference type="InterPro" id="IPR024170">
    <property type="entry name" value="Aminoglycoside_N6-AcTrfrase"/>
</dbReference>
<comment type="caution">
    <text evidence="11">The sequence shown here is derived from an EMBL/GenBank/DDBJ whole genome shotgun (WGS) entry which is preliminary data.</text>
</comment>
<evidence type="ECO:0000256" key="6">
    <source>
        <dbReference type="ARBA" id="ARBA00023315"/>
    </source>
</evidence>
<dbReference type="PIRSF" id="PIRSF000452">
    <property type="entry name" value="6-N-acetyltransf"/>
    <property type="match status" value="1"/>
</dbReference>
<evidence type="ECO:0000256" key="4">
    <source>
        <dbReference type="ARBA" id="ARBA00022679"/>
    </source>
</evidence>
<reference evidence="11 12" key="1">
    <citation type="submission" date="2015-07" db="EMBL/GenBank/DDBJ databases">
        <title>Draft genome sequence of a diazotrophic, plant growth-promoting rhizobacterium of the Pseudomonas syringae complex.</title>
        <authorList>
            <person name="Patten C.L."/>
            <person name="Jeong H."/>
        </authorList>
    </citation>
    <scope>NUCLEOTIDE SEQUENCE [LARGE SCALE GENOMIC DNA]</scope>
    <source>
        <strain evidence="11 12">GR12-2</strain>
    </source>
</reference>
<dbReference type="PANTHER" id="PTHR43072">
    <property type="entry name" value="N-ACETYLTRANSFERASE"/>
    <property type="match status" value="1"/>
</dbReference>
<organism evidence="11 12">
    <name type="scientific">Pseudomonas syringae</name>
    <dbReference type="NCBI Taxonomy" id="317"/>
    <lineage>
        <taxon>Bacteria</taxon>
        <taxon>Pseudomonadati</taxon>
        <taxon>Pseudomonadota</taxon>
        <taxon>Gammaproteobacteria</taxon>
        <taxon>Pseudomonadales</taxon>
        <taxon>Pseudomonadaceae</taxon>
        <taxon>Pseudomonas</taxon>
    </lineage>
</organism>
<comment type="function">
    <text evidence="9">Catalyzes the transfer of an acetyl group from acetyl-CoA to the 6'-amino group of aminoglycoside molecules conferring resistance to antibiotics containing the purpurosamine ring.</text>
</comment>
<comment type="catalytic activity">
    <reaction evidence="8 9">
        <text>kanamycin B + acetyl-CoA = N(6')-acetylkanamycin B + CoA + H(+)</text>
        <dbReference type="Rhea" id="RHEA:16449"/>
        <dbReference type="ChEBI" id="CHEBI:15378"/>
        <dbReference type="ChEBI" id="CHEBI:57287"/>
        <dbReference type="ChEBI" id="CHEBI:57288"/>
        <dbReference type="ChEBI" id="CHEBI:58390"/>
        <dbReference type="ChEBI" id="CHEBI:58549"/>
        <dbReference type="EC" id="2.3.1.82"/>
    </reaction>
</comment>
<comment type="subunit">
    <text evidence="1 9">Homodimer.</text>
</comment>
<dbReference type="InterPro" id="IPR016181">
    <property type="entry name" value="Acyl_CoA_acyltransferase"/>
</dbReference>
<evidence type="ECO:0000256" key="2">
    <source>
        <dbReference type="ARBA" id="ARBA00012888"/>
    </source>
</evidence>
<evidence type="ECO:0000256" key="8">
    <source>
        <dbReference type="ARBA" id="ARBA00048923"/>
    </source>
</evidence>
<dbReference type="PATRIC" id="fig|317.243.peg.5299"/>
<keyword evidence="5 9" id="KW-0046">Antibiotic resistance</keyword>
<evidence type="ECO:0000259" key="10">
    <source>
        <dbReference type="PROSITE" id="PS51186"/>
    </source>
</evidence>
<dbReference type="PROSITE" id="PS51186">
    <property type="entry name" value="GNAT"/>
    <property type="match status" value="1"/>
</dbReference>
<evidence type="ECO:0000313" key="12">
    <source>
        <dbReference type="Proteomes" id="UP000093104"/>
    </source>
</evidence>
<dbReference type="EMBL" id="LGSI01000060">
    <property type="protein sequence ID" value="OCR23041.1"/>
    <property type="molecule type" value="Genomic_DNA"/>
</dbReference>
<dbReference type="PANTHER" id="PTHR43072:SF60">
    <property type="entry name" value="L-2,4-DIAMINOBUTYRIC ACID ACETYLTRANSFERASE"/>
    <property type="match status" value="1"/>
</dbReference>
<sequence>MIKRCTLLDYNGWLPLRTALWPDSAADSDHDKQTILSEPERYLVLVFTEENDNVPGFAEASIRADYVNGTHSSPVAFLEGLYVQPASRGQGIARKLVAGVEQWAVEMGCTELASDALVENQVSHSMHEALGFEETERVVYFLKRLGLTGRGDN</sequence>
<dbReference type="Gene3D" id="3.40.630.30">
    <property type="match status" value="1"/>
</dbReference>
<evidence type="ECO:0000256" key="3">
    <source>
        <dbReference type="ARBA" id="ARBA00017677"/>
    </source>
</evidence>
<evidence type="ECO:0000313" key="11">
    <source>
        <dbReference type="EMBL" id="OCR23041.1"/>
    </source>
</evidence>
<dbReference type="NCBIfam" id="NF043067">
    <property type="entry name" value="AAC_6p_group_E"/>
    <property type="match status" value="1"/>
</dbReference>
<feature type="domain" description="N-acetyltransferase" evidence="10">
    <location>
        <begin position="1"/>
        <end position="150"/>
    </location>
</feature>
<dbReference type="EC" id="2.3.1.82" evidence="2 9"/>
<keyword evidence="4 9" id="KW-0808">Transferase</keyword>
<accession>A0A1C7YZF2</accession>
<evidence type="ECO:0000256" key="5">
    <source>
        <dbReference type="ARBA" id="ARBA00023251"/>
    </source>
</evidence>
<dbReference type="GO" id="GO:0047663">
    <property type="term" value="F:aminoglycoside 6'-N-acetyltransferase activity"/>
    <property type="evidence" value="ECO:0007669"/>
    <property type="project" value="UniProtKB-EC"/>
</dbReference>
<name>A0A1C7YZF2_PSESX</name>